<evidence type="ECO:0000313" key="6">
    <source>
        <dbReference type="Proteomes" id="UP000199529"/>
    </source>
</evidence>
<dbReference type="AlphaFoldDB" id="A0A1H3DFS5"/>
<protein>
    <recommendedName>
        <fullName evidence="3">Pyridine nucleotide-disulfide oxidoreductase domain-containing protein 2</fullName>
    </recommendedName>
</protein>
<reference evidence="6" key="1">
    <citation type="submission" date="2016-10" db="EMBL/GenBank/DDBJ databases">
        <authorList>
            <person name="Varghese N."/>
            <person name="Submissions S."/>
        </authorList>
    </citation>
    <scope>NUCLEOTIDE SEQUENCE [LARGE SCALE GENOMIC DNA]</scope>
    <source>
        <strain evidence="6">CGMCC 4.3530</strain>
    </source>
</reference>
<dbReference type="InterPro" id="IPR036188">
    <property type="entry name" value="FAD/NAD-bd_sf"/>
</dbReference>
<dbReference type="OrthoDB" id="833207at2"/>
<comment type="function">
    <text evidence="1">Probable oxidoreductase that may play a role as regulator of mitochondrial function.</text>
</comment>
<evidence type="ECO:0000256" key="3">
    <source>
        <dbReference type="ARBA" id="ARBA00040298"/>
    </source>
</evidence>
<dbReference type="RefSeq" id="WP_093266221.1">
    <property type="nucleotide sequence ID" value="NZ_FNOK01000013.1"/>
</dbReference>
<accession>A0A1H3DFS5</accession>
<dbReference type="GO" id="GO:0016491">
    <property type="term" value="F:oxidoreductase activity"/>
    <property type="evidence" value="ECO:0007669"/>
    <property type="project" value="InterPro"/>
</dbReference>
<gene>
    <name evidence="5" type="ORF">SAMN05216215_101395</name>
</gene>
<evidence type="ECO:0000256" key="1">
    <source>
        <dbReference type="ARBA" id="ARBA00037217"/>
    </source>
</evidence>
<dbReference type="STRING" id="418495.SAMN05216215_101395"/>
<evidence type="ECO:0000313" key="5">
    <source>
        <dbReference type="EMBL" id="SDX65332.1"/>
    </source>
</evidence>
<keyword evidence="6" id="KW-1185">Reference proteome</keyword>
<dbReference type="Pfam" id="PF01593">
    <property type="entry name" value="Amino_oxidase"/>
    <property type="match status" value="1"/>
</dbReference>
<dbReference type="Gene3D" id="3.50.50.60">
    <property type="entry name" value="FAD/NAD(P)-binding domain"/>
    <property type="match status" value="1"/>
</dbReference>
<evidence type="ECO:0000256" key="2">
    <source>
        <dbReference type="ARBA" id="ARBA00038825"/>
    </source>
</evidence>
<feature type="domain" description="Amine oxidase" evidence="4">
    <location>
        <begin position="13"/>
        <end position="255"/>
    </location>
</feature>
<evidence type="ECO:0000259" key="4">
    <source>
        <dbReference type="Pfam" id="PF01593"/>
    </source>
</evidence>
<organism evidence="5 6">
    <name type="scientific">Saccharopolyspora shandongensis</name>
    <dbReference type="NCBI Taxonomy" id="418495"/>
    <lineage>
        <taxon>Bacteria</taxon>
        <taxon>Bacillati</taxon>
        <taxon>Actinomycetota</taxon>
        <taxon>Actinomycetes</taxon>
        <taxon>Pseudonocardiales</taxon>
        <taxon>Pseudonocardiaceae</taxon>
        <taxon>Saccharopolyspora</taxon>
    </lineage>
</organism>
<name>A0A1H3DFS5_9PSEU</name>
<sequence length="471" mass="49982">MSTATVIGSGPNGLTAAAVLARAGVEVTVLEAADEIGGGTRTIEAIVPGLLHDHCSATHPMAVGSHVLRDLGLDRHGLRWRLPEIDCAHLLDDGTAGVLHRSVAETARGLGPDGRRWRALFERPARGYDALSEDILRPILRLPRHPLRLARFGIPTLLPATALARMFRTEQARALWLGVAAHAFRPLDLPLSSAIGLGILTAGHRHGWAVAEGGSRAISDALAELLREHGGKIETGVVVRSAAQLPPSDVVVWDVAPTAVADALGDRLPARISRAYRRFRRGPAAFKIDFAVEGGVPWAAEHARRAGSVHVCGTAAEVAAAERAVHAGRLPDRPFVLVGQQYLADPTRSVGDVHPLWTYAHVPHGYTGDATEAIIAQIERFAPGFRDRIVGTAVRTPAGFARENANFVGGDILTGAKDVRQLTFGPRTTLQPYDVGLPGHFQCSAATPPGPGAHGMCGANAAARALRHLRR</sequence>
<dbReference type="PANTHER" id="PTHR10668">
    <property type="entry name" value="PHYTOENE DEHYDROGENASE"/>
    <property type="match status" value="1"/>
</dbReference>
<dbReference type="EMBL" id="FNOK01000013">
    <property type="protein sequence ID" value="SDX65332.1"/>
    <property type="molecule type" value="Genomic_DNA"/>
</dbReference>
<dbReference type="PRINTS" id="PR00420">
    <property type="entry name" value="RNGMNOXGNASE"/>
</dbReference>
<proteinExistence type="predicted"/>
<dbReference type="SUPFAM" id="SSF51905">
    <property type="entry name" value="FAD/NAD(P)-binding domain"/>
    <property type="match status" value="1"/>
</dbReference>
<dbReference type="PANTHER" id="PTHR10668:SF105">
    <property type="entry name" value="DEHYDROGENASE-RELATED"/>
    <property type="match status" value="1"/>
</dbReference>
<comment type="subunit">
    <text evidence="2">Interacts with COX5B; this interaction may contribute to localize PYROXD2 to the inner face of the inner mitochondrial membrane.</text>
</comment>
<dbReference type="InterPro" id="IPR002937">
    <property type="entry name" value="Amino_oxidase"/>
</dbReference>
<dbReference type="Proteomes" id="UP000199529">
    <property type="component" value="Unassembled WGS sequence"/>
</dbReference>